<dbReference type="EMBL" id="CAACVJ010000223">
    <property type="protein sequence ID" value="VEP14959.1"/>
    <property type="molecule type" value="Genomic_DNA"/>
</dbReference>
<reference evidence="1 2" key="1">
    <citation type="submission" date="2019-01" db="EMBL/GenBank/DDBJ databases">
        <authorList>
            <person name="Brito A."/>
        </authorList>
    </citation>
    <scope>NUCLEOTIDE SEQUENCE [LARGE SCALE GENOMIC DNA]</scope>
    <source>
        <strain evidence="1">1</strain>
    </source>
</reference>
<accession>A0A563VU98</accession>
<dbReference type="Proteomes" id="UP000320055">
    <property type="component" value="Unassembled WGS sequence"/>
</dbReference>
<protein>
    <submittedName>
        <fullName evidence="1">Uncharacterized protein</fullName>
    </submittedName>
</protein>
<dbReference type="AlphaFoldDB" id="A0A563VU98"/>
<organism evidence="1 2">
    <name type="scientific">Hyella patelloides LEGE 07179</name>
    <dbReference type="NCBI Taxonomy" id="945734"/>
    <lineage>
        <taxon>Bacteria</taxon>
        <taxon>Bacillati</taxon>
        <taxon>Cyanobacteriota</taxon>
        <taxon>Cyanophyceae</taxon>
        <taxon>Pleurocapsales</taxon>
        <taxon>Hyellaceae</taxon>
        <taxon>Hyella</taxon>
    </lineage>
</organism>
<dbReference type="RefSeq" id="WP_144863168.1">
    <property type="nucleotide sequence ID" value="NZ_LR213768.1"/>
</dbReference>
<proteinExistence type="predicted"/>
<evidence type="ECO:0000313" key="1">
    <source>
        <dbReference type="EMBL" id="VEP14959.1"/>
    </source>
</evidence>
<keyword evidence="2" id="KW-1185">Reference proteome</keyword>
<evidence type="ECO:0000313" key="2">
    <source>
        <dbReference type="Proteomes" id="UP000320055"/>
    </source>
</evidence>
<gene>
    <name evidence="1" type="ORF">H1P_30035</name>
</gene>
<sequence length="68" mass="7716">MKQKNPNKWVGLIKVNCESHRVSKDRLFHVSTDSGNLAPITFSCRPYLIKNKADLPITLSWDNSVICS</sequence>
<name>A0A563VU98_9CYAN</name>